<dbReference type="InterPro" id="IPR039421">
    <property type="entry name" value="Type_1_exporter"/>
</dbReference>
<evidence type="ECO:0000256" key="4">
    <source>
        <dbReference type="ARBA" id="ARBA00023136"/>
    </source>
</evidence>
<dbReference type="PANTHER" id="PTHR43394">
    <property type="entry name" value="ATP-DEPENDENT PERMEASE MDL1, MITOCHONDRIAL"/>
    <property type="match status" value="1"/>
</dbReference>
<dbReference type="PANTHER" id="PTHR43394:SF1">
    <property type="entry name" value="ATP-BINDING CASSETTE SUB-FAMILY B MEMBER 10, MITOCHONDRIAL"/>
    <property type="match status" value="1"/>
</dbReference>
<dbReference type="AlphaFoldDB" id="A0A3B9QVZ4"/>
<evidence type="ECO:0000256" key="5">
    <source>
        <dbReference type="SAM" id="MobiDB-lite"/>
    </source>
</evidence>
<dbReference type="Gene3D" id="3.40.50.300">
    <property type="entry name" value="P-loop containing nucleotide triphosphate hydrolases"/>
    <property type="match status" value="1"/>
</dbReference>
<feature type="transmembrane region" description="Helical" evidence="6">
    <location>
        <begin position="198"/>
        <end position="217"/>
    </location>
</feature>
<feature type="transmembrane region" description="Helical" evidence="6">
    <location>
        <begin position="60"/>
        <end position="86"/>
    </location>
</feature>
<reference evidence="8 9" key="1">
    <citation type="journal article" date="2018" name="Nat. Biotechnol.">
        <title>A standardized bacterial taxonomy based on genome phylogeny substantially revises the tree of life.</title>
        <authorList>
            <person name="Parks D.H."/>
            <person name="Chuvochina M."/>
            <person name="Waite D.W."/>
            <person name="Rinke C."/>
            <person name="Skarshewski A."/>
            <person name="Chaumeil P.A."/>
            <person name="Hugenholtz P."/>
        </authorList>
    </citation>
    <scope>NUCLEOTIDE SEQUENCE [LARGE SCALE GENOMIC DNA]</scope>
    <source>
        <strain evidence="8">UBA9851</strain>
    </source>
</reference>
<dbReference type="PROSITE" id="PS50929">
    <property type="entry name" value="ABC_TM1F"/>
    <property type="match status" value="1"/>
</dbReference>
<evidence type="ECO:0000256" key="6">
    <source>
        <dbReference type="SAM" id="Phobius"/>
    </source>
</evidence>
<dbReference type="GO" id="GO:0015421">
    <property type="term" value="F:ABC-type oligopeptide transporter activity"/>
    <property type="evidence" value="ECO:0007669"/>
    <property type="project" value="TreeGrafter"/>
</dbReference>
<dbReference type="Proteomes" id="UP000260925">
    <property type="component" value="Unassembled WGS sequence"/>
</dbReference>
<evidence type="ECO:0000256" key="1">
    <source>
        <dbReference type="ARBA" id="ARBA00004651"/>
    </source>
</evidence>
<feature type="compositionally biased region" description="Polar residues" evidence="5">
    <location>
        <begin position="475"/>
        <end position="506"/>
    </location>
</feature>
<dbReference type="SUPFAM" id="SSF90123">
    <property type="entry name" value="ABC transporter transmembrane region"/>
    <property type="match status" value="1"/>
</dbReference>
<name>A0A3B9QVZ4_9CORY</name>
<feature type="region of interest" description="Disordered" evidence="5">
    <location>
        <begin position="475"/>
        <end position="516"/>
    </location>
</feature>
<comment type="subcellular location">
    <subcellularLocation>
        <location evidence="1">Cell membrane</location>
        <topology evidence="1">Multi-pass membrane protein</topology>
    </subcellularLocation>
</comment>
<keyword evidence="3 6" id="KW-1133">Transmembrane helix</keyword>
<feature type="domain" description="ABC transmembrane type-1" evidence="7">
    <location>
        <begin position="62"/>
        <end position="329"/>
    </location>
</feature>
<feature type="transmembrane region" description="Helical" evidence="6">
    <location>
        <begin position="175"/>
        <end position="192"/>
    </location>
</feature>
<evidence type="ECO:0000256" key="3">
    <source>
        <dbReference type="ARBA" id="ARBA00022989"/>
    </source>
</evidence>
<dbReference type="GO" id="GO:0005524">
    <property type="term" value="F:ATP binding"/>
    <property type="evidence" value="ECO:0007669"/>
    <property type="project" value="InterPro"/>
</dbReference>
<accession>A0A3B9QVZ4</accession>
<comment type="caution">
    <text evidence="8">The sequence shown here is derived from an EMBL/GenBank/DDBJ whole genome shotgun (WGS) entry which is preliminary data.</text>
</comment>
<keyword evidence="4 6" id="KW-0472">Membrane</keyword>
<organism evidence="8 9">
    <name type="scientific">Corynebacterium variabile</name>
    <dbReference type="NCBI Taxonomy" id="1727"/>
    <lineage>
        <taxon>Bacteria</taxon>
        <taxon>Bacillati</taxon>
        <taxon>Actinomycetota</taxon>
        <taxon>Actinomycetes</taxon>
        <taxon>Mycobacteriales</taxon>
        <taxon>Corynebacteriaceae</taxon>
        <taxon>Corynebacterium</taxon>
    </lineage>
</organism>
<dbReference type="Gene3D" id="1.20.1560.10">
    <property type="entry name" value="ABC transporter type 1, transmembrane domain"/>
    <property type="match status" value="1"/>
</dbReference>
<feature type="transmembrane region" description="Helical" evidence="6">
    <location>
        <begin position="313"/>
        <end position="333"/>
    </location>
</feature>
<feature type="region of interest" description="Disordered" evidence="5">
    <location>
        <begin position="338"/>
        <end position="386"/>
    </location>
</feature>
<dbReference type="InterPro" id="IPR011527">
    <property type="entry name" value="ABC1_TM_dom"/>
</dbReference>
<dbReference type="EMBL" id="DMDD01000208">
    <property type="protein sequence ID" value="HAF72917.1"/>
    <property type="molecule type" value="Genomic_DNA"/>
</dbReference>
<keyword evidence="2 6" id="KW-0812">Transmembrane</keyword>
<protein>
    <recommendedName>
        <fullName evidence="7">ABC transmembrane type-1 domain-containing protein</fullName>
    </recommendedName>
</protein>
<evidence type="ECO:0000313" key="8">
    <source>
        <dbReference type="EMBL" id="HAF72917.1"/>
    </source>
</evidence>
<dbReference type="GO" id="GO:0005886">
    <property type="term" value="C:plasma membrane"/>
    <property type="evidence" value="ECO:0007669"/>
    <property type="project" value="UniProtKB-SubCell"/>
</dbReference>
<gene>
    <name evidence="8" type="ORF">DCL06_08820</name>
</gene>
<dbReference type="InterPro" id="IPR036640">
    <property type="entry name" value="ABC1_TM_sf"/>
</dbReference>
<evidence type="ECO:0000313" key="9">
    <source>
        <dbReference type="Proteomes" id="UP000260925"/>
    </source>
</evidence>
<dbReference type="Pfam" id="PF00664">
    <property type="entry name" value="ABC_membrane"/>
    <property type="match status" value="1"/>
</dbReference>
<dbReference type="InterPro" id="IPR027417">
    <property type="entry name" value="P-loop_NTPase"/>
</dbReference>
<feature type="transmembrane region" description="Helical" evidence="6">
    <location>
        <begin position="98"/>
        <end position="116"/>
    </location>
</feature>
<sequence length="577" mass="60830">MSPPGSGRWGRKSSGGWPWRTWVGIRCHRGYRPPTDASRQVGGGPGRVLLHDILTRERRAVFFSAILLTCWAVGETAVPAVIGLAVDEAIGPSDVGRLRLWLIVLGAAFLAQSYGFRNATRLSWFAMNRQEHRLRGEIVRTTLDPARRTTGRLPGEIASLASSDADAATGVLRQASMGAASVLGLVLCAGYLLWADLWVGVAVLVVTPLSMGVLRLLTPHLSRTSHRQQEGIAAAGASAADVMQGVEVLRGIGGEYRAGRWYTRHSQNAARAGIASAGASGRLEGAQVLVSGVVLLVAAGLGSWRVVEGDMTVGTLVGVLGVTTFFAGPWALSSPSARATHARPLRPGALPDTSAPPPRQRPSRLPARSRRTQPAPPSALPSRTAPWWTAGQDVSLHWAVQTRPFTGGSSTPSPVRQARCCSTGWTPAPSIRASCPTSCGSPRTHPTCSPARSSVTSPGRKVAHFLRHCCVPAASMNSSTSSPTAPGTRSTAPGRTSPVRNSSASSWHGPWPVPHRSRVLVDPTTAVDSVTEARIAEGLRELRAGERQGTLVVVTTTSTLLAVADEVVLVGDGALRR</sequence>
<evidence type="ECO:0000256" key="2">
    <source>
        <dbReference type="ARBA" id="ARBA00022692"/>
    </source>
</evidence>
<proteinExistence type="predicted"/>
<feature type="transmembrane region" description="Helical" evidence="6">
    <location>
        <begin position="288"/>
        <end position="307"/>
    </location>
</feature>
<evidence type="ECO:0000259" key="7">
    <source>
        <dbReference type="PROSITE" id="PS50929"/>
    </source>
</evidence>
<dbReference type="CDD" id="cd07346">
    <property type="entry name" value="ABC_6TM_exporters"/>
    <property type="match status" value="1"/>
</dbReference>